<dbReference type="EMBL" id="MCFF01000044">
    <property type="protein sequence ID" value="ORZ06822.1"/>
    <property type="molecule type" value="Genomic_DNA"/>
</dbReference>
<reference evidence="5 6" key="1">
    <citation type="submission" date="2016-07" db="EMBL/GenBank/DDBJ databases">
        <title>Pervasive Adenine N6-methylation of Active Genes in Fungi.</title>
        <authorList>
            <consortium name="DOE Joint Genome Institute"/>
            <person name="Mondo S.J."/>
            <person name="Dannebaum R.O."/>
            <person name="Kuo R.C."/>
            <person name="Labutti K."/>
            <person name="Haridas S."/>
            <person name="Kuo A."/>
            <person name="Salamov A."/>
            <person name="Ahrendt S.R."/>
            <person name="Lipzen A."/>
            <person name="Sullivan W."/>
            <person name="Andreopoulos W.B."/>
            <person name="Clum A."/>
            <person name="Lindquist E."/>
            <person name="Daum C."/>
            <person name="Ramamoorthy G.K."/>
            <person name="Gryganskyi A."/>
            <person name="Culley D."/>
            <person name="Magnuson J.K."/>
            <person name="James T.Y."/>
            <person name="O'Malley M.A."/>
            <person name="Stajich J.E."/>
            <person name="Spatafora J.W."/>
            <person name="Visel A."/>
            <person name="Grigoriev I.V."/>
        </authorList>
    </citation>
    <scope>NUCLEOTIDE SEQUENCE [LARGE SCALE GENOMIC DNA]</scope>
    <source>
        <strain evidence="5 6">NRRL 3116</strain>
    </source>
</reference>
<comment type="caution">
    <text evidence="5">The sequence shown here is derived from an EMBL/GenBank/DDBJ whole genome shotgun (WGS) entry which is preliminary data.</text>
</comment>
<feature type="domain" description="YEATS" evidence="4">
    <location>
        <begin position="1"/>
        <end position="135"/>
    </location>
</feature>
<evidence type="ECO:0000256" key="2">
    <source>
        <dbReference type="PROSITE-ProRule" id="PRU00376"/>
    </source>
</evidence>
<dbReference type="OrthoDB" id="1741717at2759"/>
<feature type="compositionally biased region" description="Basic and acidic residues" evidence="3">
    <location>
        <begin position="159"/>
        <end position="175"/>
    </location>
</feature>
<dbReference type="InParanoid" id="A0A1Y2GDK1"/>
<dbReference type="InterPro" id="IPR055129">
    <property type="entry name" value="YEATS_dom"/>
</dbReference>
<dbReference type="Pfam" id="PF03366">
    <property type="entry name" value="YEATS"/>
    <property type="match status" value="1"/>
</dbReference>
<dbReference type="CDD" id="cd16905">
    <property type="entry name" value="YEATS_Taf14_like"/>
    <property type="match status" value="1"/>
</dbReference>
<dbReference type="RefSeq" id="XP_021877743.1">
    <property type="nucleotide sequence ID" value="XM_022028092.1"/>
</dbReference>
<name>A0A1Y2GDK1_9FUNG</name>
<dbReference type="PIRSF" id="PIRSF016551">
    <property type="entry name" value="SAS5/TFIID_14"/>
    <property type="match status" value="1"/>
</dbReference>
<accession>A0A1Y2GDK1</accession>
<dbReference type="InterPro" id="IPR005033">
    <property type="entry name" value="YEATS"/>
</dbReference>
<dbReference type="InterPro" id="IPR038704">
    <property type="entry name" value="YEAST_sf"/>
</dbReference>
<dbReference type="PANTHER" id="PTHR23195">
    <property type="entry name" value="YEATS DOMAIN"/>
    <property type="match status" value="1"/>
</dbReference>
<dbReference type="FunCoup" id="A0A1Y2GDK1">
    <property type="interactions" value="51"/>
</dbReference>
<feature type="region of interest" description="Disordered" evidence="3">
    <location>
        <begin position="140"/>
        <end position="186"/>
    </location>
</feature>
<comment type="subcellular location">
    <subcellularLocation>
        <location evidence="2">Nucleus</location>
    </subcellularLocation>
</comment>
<keyword evidence="1 2" id="KW-0539">Nucleus</keyword>
<sequence length="261" mass="30192">MPQKDIIKEIKVITDQHIVKGQKQHGFPMRKWKISLMGINANGEEEPLPYVEYVEYLLHHTFEQPLRKVTEYPFMLQEKGWGEFDMKIMLYFADKSTTPYSLDHDLNFQLAHYEVSHTLTFKPDLKPSFLKLLNQPVETISSRDTHNSNGAQAKTNKRRREDTLKPKSKRIKDDASSDDDSSAAASDDWNDEVDIHALADKFQQLDADDLVDLVKLVKANQTADMYVKEDGEAGEFHIDLRTLGNDLLHRLWQFCSQRLNG</sequence>
<evidence type="ECO:0000256" key="3">
    <source>
        <dbReference type="SAM" id="MobiDB-lite"/>
    </source>
</evidence>
<dbReference type="GO" id="GO:0006355">
    <property type="term" value="P:regulation of DNA-templated transcription"/>
    <property type="evidence" value="ECO:0007669"/>
    <property type="project" value="InterPro"/>
</dbReference>
<dbReference type="InterPro" id="IPR016665">
    <property type="entry name" value="Sas5/TAF14"/>
</dbReference>
<gene>
    <name evidence="5" type="ORF">BCR41DRAFT_389149</name>
</gene>
<proteinExistence type="predicted"/>
<keyword evidence="6" id="KW-1185">Reference proteome</keyword>
<dbReference type="PROSITE" id="PS51037">
    <property type="entry name" value="YEATS"/>
    <property type="match status" value="1"/>
</dbReference>
<evidence type="ECO:0000259" key="4">
    <source>
        <dbReference type="PROSITE" id="PS51037"/>
    </source>
</evidence>
<dbReference type="GO" id="GO:0005634">
    <property type="term" value="C:nucleus"/>
    <property type="evidence" value="ECO:0007669"/>
    <property type="project" value="UniProtKB-SubCell"/>
</dbReference>
<organism evidence="5 6">
    <name type="scientific">Lobosporangium transversale</name>
    <dbReference type="NCBI Taxonomy" id="64571"/>
    <lineage>
        <taxon>Eukaryota</taxon>
        <taxon>Fungi</taxon>
        <taxon>Fungi incertae sedis</taxon>
        <taxon>Mucoromycota</taxon>
        <taxon>Mortierellomycotina</taxon>
        <taxon>Mortierellomycetes</taxon>
        <taxon>Mortierellales</taxon>
        <taxon>Mortierellaceae</taxon>
        <taxon>Lobosporangium</taxon>
    </lineage>
</organism>
<protein>
    <submittedName>
        <fullName evidence="5">Yeats family-domain-containing protein</fullName>
    </submittedName>
</protein>
<dbReference type="GO" id="GO:0000785">
    <property type="term" value="C:chromatin"/>
    <property type="evidence" value="ECO:0007669"/>
    <property type="project" value="UniProtKB-ARBA"/>
</dbReference>
<evidence type="ECO:0000256" key="1">
    <source>
        <dbReference type="ARBA" id="ARBA00023242"/>
    </source>
</evidence>
<dbReference type="AlphaFoldDB" id="A0A1Y2GDK1"/>
<dbReference type="Proteomes" id="UP000193648">
    <property type="component" value="Unassembled WGS sequence"/>
</dbReference>
<evidence type="ECO:0000313" key="6">
    <source>
        <dbReference type="Proteomes" id="UP000193648"/>
    </source>
</evidence>
<dbReference type="Gene3D" id="2.60.40.1970">
    <property type="entry name" value="YEATS domain"/>
    <property type="match status" value="1"/>
</dbReference>
<evidence type="ECO:0000313" key="5">
    <source>
        <dbReference type="EMBL" id="ORZ06822.1"/>
    </source>
</evidence>
<dbReference type="STRING" id="64571.A0A1Y2GDK1"/>
<dbReference type="GeneID" id="33569935"/>